<dbReference type="PANTHER" id="PTHR30009:SF8">
    <property type="entry name" value="PTS SYSTEM, IIBC COMPONENT"/>
    <property type="match status" value="1"/>
</dbReference>
<dbReference type="Pfam" id="PF02378">
    <property type="entry name" value="PTS_EIIC"/>
    <property type="match status" value="1"/>
</dbReference>
<dbReference type="PROSITE" id="PS01035">
    <property type="entry name" value="PTS_EIIB_TYPE_1_CYS"/>
    <property type="match status" value="1"/>
</dbReference>
<dbReference type="PROSITE" id="PS00371">
    <property type="entry name" value="PTS_EIIA_TYPE_1_HIS"/>
    <property type="match status" value="1"/>
</dbReference>
<protein>
    <submittedName>
        <fullName evidence="16">PTS transporter subunit EIIC</fullName>
    </submittedName>
</protein>
<keyword evidence="8" id="KW-0418">Kinase</keyword>
<dbReference type="InterPro" id="IPR001996">
    <property type="entry name" value="PTS_IIB_1"/>
</dbReference>
<gene>
    <name evidence="16" type="ORF">JZO76_00945</name>
</gene>
<dbReference type="SUPFAM" id="SSF55604">
    <property type="entry name" value="Glucose permease domain IIB"/>
    <property type="match status" value="1"/>
</dbReference>
<dbReference type="NCBIfam" id="TIGR00830">
    <property type="entry name" value="PTBA"/>
    <property type="match status" value="1"/>
</dbReference>
<dbReference type="Pfam" id="PF00358">
    <property type="entry name" value="PTS_EIIA_1"/>
    <property type="match status" value="1"/>
</dbReference>
<dbReference type="InterPro" id="IPR011300">
    <property type="entry name" value="PTS_IIBC"/>
</dbReference>
<comment type="subcellular location">
    <subcellularLocation>
        <location evidence="1">Cell membrane</location>
        <topology evidence="1">Multi-pass membrane protein</topology>
    </subcellularLocation>
</comment>
<proteinExistence type="predicted"/>
<feature type="domain" description="PTS EIIC type-1" evidence="15">
    <location>
        <begin position="4"/>
        <end position="449"/>
    </location>
</feature>
<evidence type="ECO:0000256" key="3">
    <source>
        <dbReference type="ARBA" id="ARBA00022475"/>
    </source>
</evidence>
<dbReference type="EMBL" id="JAFLVT010000001">
    <property type="protein sequence ID" value="MBO0448095.1"/>
    <property type="molecule type" value="Genomic_DNA"/>
</dbReference>
<keyword evidence="2" id="KW-0813">Transport</keyword>
<keyword evidence="9 12" id="KW-1133">Transmembrane helix</keyword>
<keyword evidence="5" id="KW-0808">Transferase</keyword>
<dbReference type="PANTHER" id="PTHR30009">
    <property type="entry name" value="CYTOCHROME C-TYPE SYNTHESIS PROTEIN AND PTS TRANSMEMBRANE COMPONENT"/>
    <property type="match status" value="1"/>
</dbReference>
<dbReference type="PROSITE" id="PS51098">
    <property type="entry name" value="PTS_EIIB_TYPE_1"/>
    <property type="match status" value="1"/>
</dbReference>
<comment type="caution">
    <text evidence="16">The sequence shown here is derived from an EMBL/GenBank/DDBJ whole genome shotgun (WGS) entry which is preliminary data.</text>
</comment>
<dbReference type="InterPro" id="IPR036878">
    <property type="entry name" value="Glu_permease_IIB"/>
</dbReference>
<accession>A0ABS3H5A2</accession>
<dbReference type="Gene3D" id="3.30.1360.60">
    <property type="entry name" value="Glucose permease domain IIB"/>
    <property type="match status" value="1"/>
</dbReference>
<keyword evidence="3" id="KW-1003">Cell membrane</keyword>
<dbReference type="Proteomes" id="UP000664256">
    <property type="component" value="Unassembled WGS sequence"/>
</dbReference>
<evidence type="ECO:0000259" key="15">
    <source>
        <dbReference type="PROSITE" id="PS51103"/>
    </source>
</evidence>
<evidence type="ECO:0000259" key="13">
    <source>
        <dbReference type="PROSITE" id="PS51093"/>
    </source>
</evidence>
<feature type="active site" description="Phosphocysteine intermediate; for EIIB activity" evidence="11">
    <location>
        <position position="495"/>
    </location>
</feature>
<evidence type="ECO:0000256" key="12">
    <source>
        <dbReference type="SAM" id="Phobius"/>
    </source>
</evidence>
<evidence type="ECO:0000256" key="5">
    <source>
        <dbReference type="ARBA" id="ARBA00022679"/>
    </source>
</evidence>
<keyword evidence="17" id="KW-1185">Reference proteome</keyword>
<dbReference type="InterPro" id="IPR003352">
    <property type="entry name" value="PTS_EIIC"/>
</dbReference>
<evidence type="ECO:0000313" key="16">
    <source>
        <dbReference type="EMBL" id="MBO0448095.1"/>
    </source>
</evidence>
<feature type="transmembrane region" description="Helical" evidence="12">
    <location>
        <begin position="415"/>
        <end position="437"/>
    </location>
</feature>
<evidence type="ECO:0000256" key="2">
    <source>
        <dbReference type="ARBA" id="ARBA00022448"/>
    </source>
</evidence>
<dbReference type="NCBIfam" id="TIGR00826">
    <property type="entry name" value="EIIB_glc"/>
    <property type="match status" value="1"/>
</dbReference>
<sequence>MKKLISFEFWQKFGKALMVVIAVMPAAGLMISIGKTIPMINPDLGALVTTGGVIENIGWAIIGNLHLLFALAIGGSWAKEKAGGAFAAGLSFILINRITGAIFGVTSEMLADPEALTKTLFGTKIMVNGFFTSVLEAPALNMGVFVGIIAGFVGATAYNKYYNFRKLPDALAFFNGKRFVPFVVIFRSILVSLVLAIVWPVIQAGINNFGLWIAQSQETAPILAPFLYGTLERLLLPFGLHHMLTIPINYTELGGAYTIMSGAQAGQQVFGQDPLWLAWATDLVNLKGQGDMSQYEYVLNHFTPARFKVGQMIGASGILMGLAFAMYRNVDKDKRNAYKSMYLSAALAVFLTGVTEPLEFMFMFAAVPLYVVYAVVQGAAFAMADIVHLRVHSFGNIELLTRTPMAIKAGLGGDLFNFIWVTLVFGVAMFFIANFLIKKFNFATPGRNGNYENDNKGEGDSAAVSADGSLDPNSQIVKVINLLGGKENIMDVDACMTRLRVSVKDPAKVGKEPDWKNAGAMGLLVKDKGVQAVYGPKADILKSDIQDAIDSGMEIPQTEVIAEISTSKAATKFKGVTETIVNVADGKVLAITEVNDPVFSQKMMGDGFGVEPVNGTVYAPVAGIVTSVFPTKHALGLLTDEGLEVLVHMGIDTVDLKGAPFTVNVKEGDKVSAGDKIAQMDLAAIQKAGKQTTIIVAFTNAAEIESVTLEKTGEVTGKSPVAKVAL</sequence>
<reference evidence="16 17" key="1">
    <citation type="submission" date="2021-03" db="EMBL/GenBank/DDBJ databases">
        <title>Enterococcal diversity collection.</title>
        <authorList>
            <person name="Gilmore M.S."/>
            <person name="Schwartzman J."/>
            <person name="Van Tyne D."/>
            <person name="Martin M."/>
            <person name="Earl A.M."/>
            <person name="Manson A.L."/>
            <person name="Straub T."/>
            <person name="Salamzade R."/>
            <person name="Saavedra J."/>
            <person name="Lebreton F."/>
            <person name="Prichula J."/>
            <person name="Schaufler K."/>
            <person name="Gaca A."/>
            <person name="Sgardioli B."/>
            <person name="Wagenaar J."/>
            <person name="Strong T."/>
        </authorList>
    </citation>
    <scope>NUCLEOTIDE SEQUENCE [LARGE SCALE GENOMIC DNA]</scope>
    <source>
        <strain evidence="16 17">MJM12</strain>
    </source>
</reference>
<dbReference type="InterPro" id="IPR018113">
    <property type="entry name" value="PTrfase_EIIB_Cys"/>
</dbReference>
<dbReference type="PROSITE" id="PS51103">
    <property type="entry name" value="PTS_EIIC_TYPE_1"/>
    <property type="match status" value="1"/>
</dbReference>
<dbReference type="RefSeq" id="WP_206902410.1">
    <property type="nucleotide sequence ID" value="NZ_JAFLVT010000001.1"/>
</dbReference>
<feature type="transmembrane region" description="Helical" evidence="12">
    <location>
        <begin position="339"/>
        <end position="355"/>
    </location>
</feature>
<dbReference type="Gene3D" id="2.70.70.10">
    <property type="entry name" value="Glucose Permease (Domain IIA)"/>
    <property type="match status" value="1"/>
</dbReference>
<feature type="domain" description="PTS EIIA type-1" evidence="13">
    <location>
        <begin position="596"/>
        <end position="700"/>
    </location>
</feature>
<dbReference type="NCBIfam" id="TIGR02003">
    <property type="entry name" value="PTS-II-BC-unk1"/>
    <property type="match status" value="1"/>
</dbReference>
<evidence type="ECO:0000256" key="7">
    <source>
        <dbReference type="ARBA" id="ARBA00022692"/>
    </source>
</evidence>
<feature type="transmembrane region" description="Helical" evidence="12">
    <location>
        <begin position="139"/>
        <end position="158"/>
    </location>
</feature>
<evidence type="ECO:0000256" key="9">
    <source>
        <dbReference type="ARBA" id="ARBA00022989"/>
    </source>
</evidence>
<evidence type="ECO:0000256" key="4">
    <source>
        <dbReference type="ARBA" id="ARBA00022597"/>
    </source>
</evidence>
<dbReference type="Pfam" id="PF00367">
    <property type="entry name" value="PTS_EIIB"/>
    <property type="match status" value="1"/>
</dbReference>
<feature type="domain" description="PTS EIIB type-1" evidence="14">
    <location>
        <begin position="473"/>
        <end position="555"/>
    </location>
</feature>
<keyword evidence="6" id="KW-0598">Phosphotransferase system</keyword>
<keyword evidence="10 12" id="KW-0472">Membrane</keyword>
<dbReference type="SUPFAM" id="SSF51261">
    <property type="entry name" value="Duplicated hybrid motif"/>
    <property type="match status" value="1"/>
</dbReference>
<feature type="transmembrane region" description="Helical" evidence="12">
    <location>
        <begin position="361"/>
        <end position="384"/>
    </location>
</feature>
<feature type="transmembrane region" description="Helical" evidence="12">
    <location>
        <begin position="309"/>
        <end position="327"/>
    </location>
</feature>
<organism evidence="16 17">
    <name type="scientific">Candidatus Enterococcus myersii</name>
    <dbReference type="NCBI Taxonomy" id="2815322"/>
    <lineage>
        <taxon>Bacteria</taxon>
        <taxon>Bacillati</taxon>
        <taxon>Bacillota</taxon>
        <taxon>Bacilli</taxon>
        <taxon>Lactobacillales</taxon>
        <taxon>Enterococcaceae</taxon>
        <taxon>Enterococcus</taxon>
    </lineage>
</organism>
<dbReference type="InterPro" id="IPR050429">
    <property type="entry name" value="PTS_Glucose_EIICBA"/>
</dbReference>
<evidence type="ECO:0000256" key="8">
    <source>
        <dbReference type="ARBA" id="ARBA00022777"/>
    </source>
</evidence>
<dbReference type="PROSITE" id="PS51093">
    <property type="entry name" value="PTS_EIIA_TYPE_1"/>
    <property type="match status" value="1"/>
</dbReference>
<feature type="transmembrane region" description="Helical" evidence="12">
    <location>
        <begin position="57"/>
        <end position="78"/>
    </location>
</feature>
<evidence type="ECO:0000259" key="14">
    <source>
        <dbReference type="PROSITE" id="PS51098"/>
    </source>
</evidence>
<feature type="transmembrane region" description="Helical" evidence="12">
    <location>
        <begin position="16"/>
        <end position="37"/>
    </location>
</feature>
<name>A0ABS3H5A2_9ENTE</name>
<dbReference type="InterPro" id="IPR001127">
    <property type="entry name" value="PTS_EIIA_1_perm"/>
</dbReference>
<dbReference type="CDD" id="cd00212">
    <property type="entry name" value="PTS_IIB_glc"/>
    <property type="match status" value="1"/>
</dbReference>
<evidence type="ECO:0000313" key="17">
    <source>
        <dbReference type="Proteomes" id="UP000664256"/>
    </source>
</evidence>
<feature type="transmembrane region" description="Helical" evidence="12">
    <location>
        <begin position="85"/>
        <end position="106"/>
    </location>
</feature>
<evidence type="ECO:0000256" key="1">
    <source>
        <dbReference type="ARBA" id="ARBA00004651"/>
    </source>
</evidence>
<dbReference type="InterPro" id="IPR013013">
    <property type="entry name" value="PTS_EIIC_1"/>
</dbReference>
<dbReference type="InterPro" id="IPR011055">
    <property type="entry name" value="Dup_hybrid_motif"/>
</dbReference>
<feature type="transmembrane region" description="Helical" evidence="12">
    <location>
        <begin position="179"/>
        <end position="202"/>
    </location>
</feature>
<keyword evidence="4" id="KW-0762">Sugar transport</keyword>
<evidence type="ECO:0000256" key="11">
    <source>
        <dbReference type="PROSITE-ProRule" id="PRU00421"/>
    </source>
</evidence>
<evidence type="ECO:0000256" key="10">
    <source>
        <dbReference type="ARBA" id="ARBA00023136"/>
    </source>
</evidence>
<keyword evidence="7 12" id="KW-0812">Transmembrane</keyword>
<evidence type="ECO:0000256" key="6">
    <source>
        <dbReference type="ARBA" id="ARBA00022683"/>
    </source>
</evidence>